<dbReference type="Proteomes" id="UP000838756">
    <property type="component" value="Unassembled WGS sequence"/>
</dbReference>
<feature type="region of interest" description="Disordered" evidence="1">
    <location>
        <begin position="1"/>
        <end position="46"/>
    </location>
</feature>
<dbReference type="EMBL" id="CAKXAJ010019785">
    <property type="protein sequence ID" value="CAH2218628.1"/>
    <property type="molecule type" value="Genomic_DNA"/>
</dbReference>
<feature type="compositionally biased region" description="Basic residues" evidence="1">
    <location>
        <begin position="1"/>
        <end position="12"/>
    </location>
</feature>
<proteinExistence type="predicted"/>
<keyword evidence="3" id="KW-1185">Reference proteome</keyword>
<organism evidence="2 3">
    <name type="scientific">Pararge aegeria aegeria</name>
    <dbReference type="NCBI Taxonomy" id="348720"/>
    <lineage>
        <taxon>Eukaryota</taxon>
        <taxon>Metazoa</taxon>
        <taxon>Ecdysozoa</taxon>
        <taxon>Arthropoda</taxon>
        <taxon>Hexapoda</taxon>
        <taxon>Insecta</taxon>
        <taxon>Pterygota</taxon>
        <taxon>Neoptera</taxon>
        <taxon>Endopterygota</taxon>
        <taxon>Lepidoptera</taxon>
        <taxon>Glossata</taxon>
        <taxon>Ditrysia</taxon>
        <taxon>Papilionoidea</taxon>
        <taxon>Nymphalidae</taxon>
        <taxon>Satyrinae</taxon>
        <taxon>Satyrini</taxon>
        <taxon>Parargina</taxon>
        <taxon>Pararge</taxon>
    </lineage>
</organism>
<sequence>MATPHGKQRRSPPTRWADDKSLGAAGGKRPRTVDCGTPYKRPMSSSGRQLAEMMMMMIDKRLRHWRYLCIVRAHVGLKCIENAPVFLSKYQLNKIK</sequence>
<name>A0A8S4QSW6_9NEOP</name>
<evidence type="ECO:0000256" key="1">
    <source>
        <dbReference type="SAM" id="MobiDB-lite"/>
    </source>
</evidence>
<protein>
    <submittedName>
        <fullName evidence="2">Jg13600 protein</fullName>
    </submittedName>
</protein>
<dbReference type="OrthoDB" id="7466345at2759"/>
<reference evidence="2" key="1">
    <citation type="submission" date="2022-03" db="EMBL/GenBank/DDBJ databases">
        <authorList>
            <person name="Lindestad O."/>
        </authorList>
    </citation>
    <scope>NUCLEOTIDE SEQUENCE</scope>
</reference>
<evidence type="ECO:0000313" key="3">
    <source>
        <dbReference type="Proteomes" id="UP000838756"/>
    </source>
</evidence>
<dbReference type="AlphaFoldDB" id="A0A8S4QSW6"/>
<gene>
    <name evidence="2" type="primary">jg13600</name>
    <name evidence="2" type="ORF">PAEG_LOCUS6395</name>
</gene>
<accession>A0A8S4QSW6</accession>
<evidence type="ECO:0000313" key="2">
    <source>
        <dbReference type="EMBL" id="CAH2218628.1"/>
    </source>
</evidence>
<comment type="caution">
    <text evidence="2">The sequence shown here is derived from an EMBL/GenBank/DDBJ whole genome shotgun (WGS) entry which is preliminary data.</text>
</comment>